<dbReference type="AlphaFoldDB" id="A0A9D7XTS7"/>
<feature type="transmembrane region" description="Helical" evidence="1">
    <location>
        <begin position="107"/>
        <end position="125"/>
    </location>
</feature>
<reference evidence="2 3" key="1">
    <citation type="submission" date="2020-10" db="EMBL/GenBank/DDBJ databases">
        <title>Connecting structure to function with the recovery of over 1000 high-quality activated sludge metagenome-assembled genomes encoding full-length rRNA genes using long-read sequencing.</title>
        <authorList>
            <person name="Singleton C.M."/>
            <person name="Petriglieri F."/>
            <person name="Kristensen J.M."/>
            <person name="Kirkegaard R.H."/>
            <person name="Michaelsen T.Y."/>
            <person name="Andersen M.H."/>
            <person name="Karst S.M."/>
            <person name="Dueholm M.S."/>
            <person name="Nielsen P.H."/>
            <person name="Albertsen M."/>
        </authorList>
    </citation>
    <scope>NUCLEOTIDE SEQUENCE [LARGE SCALE GENOMIC DNA]</scope>
    <source>
        <strain evidence="2">Ribe_18-Q3-R11-54_MAXAC.273</strain>
    </source>
</reference>
<keyword evidence="1" id="KW-1133">Transmembrane helix</keyword>
<organism evidence="2 3">
    <name type="scientific">Candidatus Opimibacter skivensis</name>
    <dbReference type="NCBI Taxonomy" id="2982028"/>
    <lineage>
        <taxon>Bacteria</taxon>
        <taxon>Pseudomonadati</taxon>
        <taxon>Bacteroidota</taxon>
        <taxon>Saprospiria</taxon>
        <taxon>Saprospirales</taxon>
        <taxon>Saprospiraceae</taxon>
        <taxon>Candidatus Opimibacter</taxon>
    </lineage>
</organism>
<comment type="caution">
    <text evidence="2">The sequence shown here is derived from an EMBL/GenBank/DDBJ whole genome shotgun (WGS) entry which is preliminary data.</text>
</comment>
<evidence type="ECO:0000313" key="3">
    <source>
        <dbReference type="Proteomes" id="UP000808337"/>
    </source>
</evidence>
<evidence type="ECO:0000313" key="2">
    <source>
        <dbReference type="EMBL" id="MBK9982962.1"/>
    </source>
</evidence>
<dbReference type="Proteomes" id="UP000808337">
    <property type="component" value="Unassembled WGS sequence"/>
</dbReference>
<keyword evidence="1" id="KW-0812">Transmembrane</keyword>
<dbReference type="EMBL" id="JADKGY010000008">
    <property type="protein sequence ID" value="MBK9982962.1"/>
    <property type="molecule type" value="Genomic_DNA"/>
</dbReference>
<evidence type="ECO:0000256" key="1">
    <source>
        <dbReference type="SAM" id="Phobius"/>
    </source>
</evidence>
<proteinExistence type="predicted"/>
<keyword evidence="1" id="KW-0472">Membrane</keyword>
<sequence length="141" mass="15519">MSTVHQTEALTTMIQSLEERRVNELSELKAQLHLTGESMRPVNLIKSAANELTGNKNVKSYLLQAGIGLAVGFLTKKAVEDSKVNRNGKLIGNMAEMGLNNLTANQYAMVKLAAPIVFGLIVNFIKTRKEKRAHRKSIATQ</sequence>
<protein>
    <submittedName>
        <fullName evidence="2">Uncharacterized protein</fullName>
    </submittedName>
</protein>
<name>A0A9D7XTS7_9BACT</name>
<gene>
    <name evidence="2" type="ORF">IPP15_11165</name>
</gene>
<accession>A0A9D7XTS7</accession>